<name>A0A0F5FI67_9HYPH</name>
<dbReference type="STRING" id="429727.VE26_00230"/>
<dbReference type="OrthoDB" id="9761577at2"/>
<dbReference type="InterPro" id="IPR006047">
    <property type="entry name" value="GH13_cat_dom"/>
</dbReference>
<dbReference type="GO" id="GO:0005992">
    <property type="term" value="P:trehalose biosynthetic process"/>
    <property type="evidence" value="ECO:0007669"/>
    <property type="project" value="TreeGrafter"/>
</dbReference>
<dbReference type="GO" id="GO:0030980">
    <property type="term" value="P:alpha-glucan catabolic process"/>
    <property type="evidence" value="ECO:0007669"/>
    <property type="project" value="TreeGrafter"/>
</dbReference>
<dbReference type="Gene3D" id="3.20.20.80">
    <property type="entry name" value="Glycosidases"/>
    <property type="match status" value="1"/>
</dbReference>
<proteinExistence type="predicted"/>
<gene>
    <name evidence="2" type="ORF">VE26_00230</name>
</gene>
<dbReference type="InterPro" id="IPR017853">
    <property type="entry name" value="GH"/>
</dbReference>
<dbReference type="EMBL" id="JZEY01000054">
    <property type="protein sequence ID" value="KKB08569.1"/>
    <property type="molecule type" value="Genomic_DNA"/>
</dbReference>
<comment type="caution">
    <text evidence="2">The sequence shown here is derived from an EMBL/GenBank/DDBJ whole genome shotgun (WGS) entry which is preliminary data.</text>
</comment>
<evidence type="ECO:0000313" key="3">
    <source>
        <dbReference type="Proteomes" id="UP000033649"/>
    </source>
</evidence>
<protein>
    <recommendedName>
        <fullName evidence="1">Glycosyl hydrolase family 13 catalytic domain-containing protein</fullName>
    </recommendedName>
</protein>
<organism evidence="2 3">
    <name type="scientific">Devosia chinhatensis</name>
    <dbReference type="NCBI Taxonomy" id="429727"/>
    <lineage>
        <taxon>Bacteria</taxon>
        <taxon>Pseudomonadati</taxon>
        <taxon>Pseudomonadota</taxon>
        <taxon>Alphaproteobacteria</taxon>
        <taxon>Hyphomicrobiales</taxon>
        <taxon>Devosiaceae</taxon>
        <taxon>Devosia</taxon>
    </lineage>
</organism>
<dbReference type="GO" id="GO:0047470">
    <property type="term" value="F:(1,4)-alpha-D-glucan 1-alpha-D-glucosylmutase activity"/>
    <property type="evidence" value="ECO:0007669"/>
    <property type="project" value="TreeGrafter"/>
</dbReference>
<keyword evidence="3" id="KW-1185">Reference proteome</keyword>
<evidence type="ECO:0000313" key="2">
    <source>
        <dbReference type="EMBL" id="KKB08569.1"/>
    </source>
</evidence>
<reference evidence="2 3" key="1">
    <citation type="submission" date="2015-03" db="EMBL/GenBank/DDBJ databases">
        <authorList>
            <person name="Hassan Y."/>
            <person name="Lepp D."/>
            <person name="Li X.-Z."/>
            <person name="Zhou T."/>
        </authorList>
    </citation>
    <scope>NUCLEOTIDE SEQUENCE [LARGE SCALE GENOMIC DNA]</scope>
    <source>
        <strain evidence="2 3">IPL18</strain>
    </source>
</reference>
<dbReference type="AlphaFoldDB" id="A0A0F5FI67"/>
<dbReference type="PANTHER" id="PTHR10357:SF216">
    <property type="entry name" value="MALTOOLIGOSYL TREHALOSE SYNTHASE-RELATED"/>
    <property type="match status" value="1"/>
</dbReference>
<feature type="domain" description="Glycosyl hydrolase family 13 catalytic" evidence="1">
    <location>
        <begin position="23"/>
        <end position="69"/>
    </location>
</feature>
<evidence type="ECO:0000259" key="1">
    <source>
        <dbReference type="Pfam" id="PF00128"/>
    </source>
</evidence>
<dbReference type="PANTHER" id="PTHR10357">
    <property type="entry name" value="ALPHA-AMYLASE FAMILY MEMBER"/>
    <property type="match status" value="1"/>
</dbReference>
<sequence length="70" mass="7593">MIQPIPTSTYRIQLRDGVTFAHVEAQLDYLAGLAISHLYLSPIFLAPAASTHGYDVLDPTLIDPALGGRE</sequence>
<dbReference type="Pfam" id="PF00128">
    <property type="entry name" value="Alpha-amylase"/>
    <property type="match status" value="1"/>
</dbReference>
<dbReference type="Proteomes" id="UP000033649">
    <property type="component" value="Unassembled WGS sequence"/>
</dbReference>
<dbReference type="RefSeq" id="WP_046103257.1">
    <property type="nucleotide sequence ID" value="NZ_JZEY01000054.1"/>
</dbReference>
<feature type="non-terminal residue" evidence="2">
    <location>
        <position position="70"/>
    </location>
</feature>
<dbReference type="SUPFAM" id="SSF51445">
    <property type="entry name" value="(Trans)glycosidases"/>
    <property type="match status" value="1"/>
</dbReference>
<accession>A0A0F5FI67</accession>